<dbReference type="PROSITE" id="PS51219">
    <property type="entry name" value="DPCK"/>
    <property type="match status" value="1"/>
</dbReference>
<dbReference type="CDD" id="cd02022">
    <property type="entry name" value="DPCK"/>
    <property type="match status" value="1"/>
</dbReference>
<keyword evidence="3" id="KW-0963">Cytoplasm</keyword>
<keyword evidence="3 5" id="KW-0418">Kinase</keyword>
<comment type="subcellular location">
    <subcellularLocation>
        <location evidence="3">Cytoplasm</location>
    </subcellularLocation>
</comment>
<keyword evidence="1 3" id="KW-0547">Nucleotide-binding</keyword>
<accession>A0ABY0MCF5</accession>
<feature type="binding site" evidence="3">
    <location>
        <begin position="21"/>
        <end position="26"/>
    </location>
    <ligand>
        <name>ATP</name>
        <dbReference type="ChEBI" id="CHEBI:30616"/>
    </ligand>
</feature>
<keyword evidence="2 3" id="KW-0067">ATP-binding</keyword>
<evidence type="ECO:0000313" key="5">
    <source>
        <dbReference type="EMBL" id="SDA59183.1"/>
    </source>
</evidence>
<comment type="catalytic activity">
    <reaction evidence="3">
        <text>3'-dephospho-CoA + ATP = ADP + CoA + H(+)</text>
        <dbReference type="Rhea" id="RHEA:18245"/>
        <dbReference type="ChEBI" id="CHEBI:15378"/>
        <dbReference type="ChEBI" id="CHEBI:30616"/>
        <dbReference type="ChEBI" id="CHEBI:57287"/>
        <dbReference type="ChEBI" id="CHEBI:57328"/>
        <dbReference type="ChEBI" id="CHEBI:456216"/>
        <dbReference type="EC" id="2.7.1.24"/>
    </reaction>
</comment>
<gene>
    <name evidence="3" type="primary">coaE</name>
    <name evidence="5" type="ORF">SAMN02983011_01521</name>
</gene>
<name>A0ABY0MCF5_9LACO</name>
<dbReference type="HAMAP" id="MF_00376">
    <property type="entry name" value="Dephospho_CoA_kinase"/>
    <property type="match status" value="1"/>
</dbReference>
<proteinExistence type="inferred from homology"/>
<evidence type="ECO:0000256" key="2">
    <source>
        <dbReference type="ARBA" id="ARBA00022840"/>
    </source>
</evidence>
<dbReference type="EMBL" id="FMXC01000016">
    <property type="protein sequence ID" value="SDA59183.1"/>
    <property type="molecule type" value="Genomic_DNA"/>
</dbReference>
<keyword evidence="3" id="KW-0173">Coenzyme A biosynthesis</keyword>
<dbReference type="Pfam" id="PF01121">
    <property type="entry name" value="CoaE"/>
    <property type="match status" value="1"/>
</dbReference>
<comment type="function">
    <text evidence="3">Catalyzes the phosphorylation of the 3'-hydroxyl group of dephosphocoenzyme A to form coenzyme A.</text>
</comment>
<dbReference type="InterPro" id="IPR027417">
    <property type="entry name" value="P-loop_NTPase"/>
</dbReference>
<organism evidence="5 6">
    <name type="scientific">Lactobacillus kefiranofaciens</name>
    <dbReference type="NCBI Taxonomy" id="267818"/>
    <lineage>
        <taxon>Bacteria</taxon>
        <taxon>Bacillati</taxon>
        <taxon>Bacillota</taxon>
        <taxon>Bacilli</taxon>
        <taxon>Lactobacillales</taxon>
        <taxon>Lactobacillaceae</taxon>
        <taxon>Lactobacillus</taxon>
    </lineage>
</organism>
<protein>
    <recommendedName>
        <fullName evidence="3 4">Dephospho-CoA kinase</fullName>
        <ecNumber evidence="3 4">2.7.1.24</ecNumber>
    </recommendedName>
    <alternativeName>
        <fullName evidence="3">Dephosphocoenzyme A kinase</fullName>
    </alternativeName>
</protein>
<dbReference type="GO" id="GO:0016301">
    <property type="term" value="F:kinase activity"/>
    <property type="evidence" value="ECO:0007669"/>
    <property type="project" value="UniProtKB-KW"/>
</dbReference>
<evidence type="ECO:0000256" key="4">
    <source>
        <dbReference type="NCBIfam" id="TIGR00152"/>
    </source>
</evidence>
<comment type="pathway">
    <text evidence="3">Cofactor biosynthesis; coenzyme A biosynthesis; CoA from (R)-pantothenate: step 5/5.</text>
</comment>
<keyword evidence="6" id="KW-1185">Reference proteome</keyword>
<evidence type="ECO:0000256" key="1">
    <source>
        <dbReference type="ARBA" id="ARBA00022741"/>
    </source>
</evidence>
<dbReference type="Gene3D" id="3.40.50.300">
    <property type="entry name" value="P-loop containing nucleotide triphosphate hydrolases"/>
    <property type="match status" value="1"/>
</dbReference>
<keyword evidence="3" id="KW-0808">Transferase</keyword>
<dbReference type="PANTHER" id="PTHR10695:SF46">
    <property type="entry name" value="BIFUNCTIONAL COENZYME A SYNTHASE-RELATED"/>
    <property type="match status" value="1"/>
</dbReference>
<comment type="similarity">
    <text evidence="3">Belongs to the CoaE family.</text>
</comment>
<evidence type="ECO:0000256" key="3">
    <source>
        <dbReference type="HAMAP-Rule" id="MF_00376"/>
    </source>
</evidence>
<dbReference type="PANTHER" id="PTHR10695">
    <property type="entry name" value="DEPHOSPHO-COA KINASE-RELATED"/>
    <property type="match status" value="1"/>
</dbReference>
<dbReference type="NCBIfam" id="TIGR00152">
    <property type="entry name" value="dephospho-CoA kinase"/>
    <property type="match status" value="1"/>
</dbReference>
<dbReference type="EC" id="2.7.1.24" evidence="3 4"/>
<sequence length="209" mass="23511">MPQVSGDVSMSYVLALTGGIATGKSTADNFFKKKKIPVIDCDQIAHELMKPDQASWQAVKNNFGKEYLNPNQTINRKKLGQLVFNDKNALAKLNQLTHPLIFAKTIQKIKEYQNSSLIILDAPVYFESGMDKKNIANGVLVITLPFELQLKRLKERNQLTDEEAKARINSQIPLKKKAQMADFVIANTGTIKELENKLEQILIKIKKEG</sequence>
<dbReference type="SUPFAM" id="SSF52540">
    <property type="entry name" value="P-loop containing nucleoside triphosphate hydrolases"/>
    <property type="match status" value="1"/>
</dbReference>
<evidence type="ECO:0000313" key="6">
    <source>
        <dbReference type="Proteomes" id="UP000181860"/>
    </source>
</evidence>
<reference evidence="5 6" key="1">
    <citation type="submission" date="2016-10" db="EMBL/GenBank/DDBJ databases">
        <authorList>
            <person name="Varghese N."/>
            <person name="Submissions S."/>
        </authorList>
    </citation>
    <scope>NUCLEOTIDE SEQUENCE [LARGE SCALE GENOMIC DNA]</scope>
    <source>
        <strain evidence="5 6">ATCC 43761</strain>
    </source>
</reference>
<dbReference type="Proteomes" id="UP000181860">
    <property type="component" value="Unassembled WGS sequence"/>
</dbReference>
<comment type="caution">
    <text evidence="5">The sequence shown here is derived from an EMBL/GenBank/DDBJ whole genome shotgun (WGS) entry which is preliminary data.</text>
</comment>
<dbReference type="InterPro" id="IPR001977">
    <property type="entry name" value="Depp_CoAkinase"/>
</dbReference>